<keyword evidence="1" id="KW-0812">Transmembrane</keyword>
<accession>A0A9Y1FQ01</accession>
<evidence type="ECO:0000256" key="1">
    <source>
        <dbReference type="SAM" id="Phobius"/>
    </source>
</evidence>
<dbReference type="EMBL" id="CP084167">
    <property type="protein sequence ID" value="UJG44098.1"/>
    <property type="molecule type" value="Genomic_DNA"/>
</dbReference>
<feature type="transmembrane region" description="Helical" evidence="1">
    <location>
        <begin position="84"/>
        <end position="106"/>
    </location>
</feature>
<proteinExistence type="predicted"/>
<dbReference type="Pfam" id="PF12650">
    <property type="entry name" value="DUF3784"/>
    <property type="match status" value="1"/>
</dbReference>
<reference evidence="2" key="1">
    <citation type="journal article" date="2022" name="Nat. Microbiol.">
        <title>Unique mobile elements and scalable gene flow at the prokaryote-eukaryote boundary revealed by circularized Asgard archaea genomes.</title>
        <authorList>
            <person name="Wu F."/>
            <person name="Speth D.R."/>
            <person name="Philosof A."/>
            <person name="Cremiere A."/>
            <person name="Narayanan A."/>
            <person name="Barco R.A."/>
            <person name="Connon S.A."/>
            <person name="Amend J.P."/>
            <person name="Antoshechkin I.A."/>
            <person name="Orphan V.J."/>
        </authorList>
    </citation>
    <scope>NUCLEOTIDE SEQUENCE</scope>
    <source>
        <strain evidence="2">PR6</strain>
    </source>
</reference>
<feature type="transmembrane region" description="Helical" evidence="1">
    <location>
        <begin position="60"/>
        <end position="78"/>
    </location>
</feature>
<sequence>MEIGYIYLIIFVVFLVLGVLTHFGYLNIIIERYSAFQHLIRKKNFKVDKKKVSKYYETHFYFFSVLFLISGIIALVNFTNATQVAFWIVIGTIIIGVLAFLFLNILKRFLIFKE</sequence>
<dbReference type="AlphaFoldDB" id="A0A9Y1FQ01"/>
<feature type="transmembrane region" description="Helical" evidence="1">
    <location>
        <begin position="6"/>
        <end position="30"/>
    </location>
</feature>
<evidence type="ECO:0000313" key="2">
    <source>
        <dbReference type="EMBL" id="UJG44098.1"/>
    </source>
</evidence>
<dbReference type="Proteomes" id="UP001200513">
    <property type="component" value="Chromosome"/>
</dbReference>
<keyword evidence="1" id="KW-0472">Membrane</keyword>
<dbReference type="InterPro" id="IPR017259">
    <property type="entry name" value="UCP037672"/>
</dbReference>
<protein>
    <submittedName>
        <fullName evidence="2">DUF3784 domain-containing protein</fullName>
    </submittedName>
</protein>
<organism evidence="2">
    <name type="scientific">Candidatus Heimdallarchaeum endolithica</name>
    <dbReference type="NCBI Taxonomy" id="2876572"/>
    <lineage>
        <taxon>Archaea</taxon>
        <taxon>Promethearchaeati</taxon>
        <taxon>Candidatus Heimdallarchaeota</taxon>
        <taxon>Candidatus Heimdallarchaeia (ex Rinke et al. 2021) (nom. nud.)</taxon>
        <taxon>Candidatus Heimdallarchaeales</taxon>
        <taxon>Candidatus Heimdallarchaeaceae</taxon>
        <taxon>Candidatus Heimdallarchaeum</taxon>
    </lineage>
</organism>
<gene>
    <name evidence="2" type="ORF">K9W46_02695</name>
</gene>
<keyword evidence="1" id="KW-1133">Transmembrane helix</keyword>
<name>A0A9Y1FQ01_9ARCH</name>